<dbReference type="OrthoDB" id="205662at2759"/>
<dbReference type="Proteomes" id="UP001153709">
    <property type="component" value="Chromosome 3"/>
</dbReference>
<dbReference type="GO" id="GO:0051010">
    <property type="term" value="F:microtubule plus-end binding"/>
    <property type="evidence" value="ECO:0007669"/>
    <property type="project" value="InterPro"/>
</dbReference>
<dbReference type="GO" id="GO:0046785">
    <property type="term" value="P:microtubule polymerization"/>
    <property type="evidence" value="ECO:0007669"/>
    <property type="project" value="InterPro"/>
</dbReference>
<reference evidence="1" key="1">
    <citation type="submission" date="2022-01" db="EMBL/GenBank/DDBJ databases">
        <authorList>
            <person name="King R."/>
        </authorList>
    </citation>
    <scope>NUCLEOTIDE SEQUENCE</scope>
</reference>
<sequence length="263" mass="30528">MVFLALVKLINECISNESSARHVDLVMKCLWRVIKLMPQWGDTIDYDSVLLEVHNFLKKFPSSWWKNKEVDTPLRTVKTILHSSAKIKGGTIMLHLGKIPNTSESEVESYILRILKSLKISEVQHLPAKQDAQRRSLSRANHKMLTDIFQKIGSKDETKEGLNLLYDFMQHHPEADIEPFLSNSSKFFQDYIRNGLKEIEDSRKSSKTAISEKVNEHIQEKTELAISHTDPTRKGPDYWKERLNMWNQLFDQVKVGKNIELPE</sequence>
<dbReference type="EMBL" id="OU898278">
    <property type="protein sequence ID" value="CAG9832270.1"/>
    <property type="molecule type" value="Genomic_DNA"/>
</dbReference>
<accession>A0A9N9SXC2</accession>
<name>A0A9N9SXC2_DIABA</name>
<dbReference type="GO" id="GO:0030951">
    <property type="term" value="P:establishment or maintenance of microtubule cytoskeleton polarity"/>
    <property type="evidence" value="ECO:0007669"/>
    <property type="project" value="InterPro"/>
</dbReference>
<organism evidence="1 2">
    <name type="scientific">Diabrotica balteata</name>
    <name type="common">Banded cucumber beetle</name>
    <dbReference type="NCBI Taxonomy" id="107213"/>
    <lineage>
        <taxon>Eukaryota</taxon>
        <taxon>Metazoa</taxon>
        <taxon>Ecdysozoa</taxon>
        <taxon>Arthropoda</taxon>
        <taxon>Hexapoda</taxon>
        <taxon>Insecta</taxon>
        <taxon>Pterygota</taxon>
        <taxon>Neoptera</taxon>
        <taxon>Endopterygota</taxon>
        <taxon>Coleoptera</taxon>
        <taxon>Polyphaga</taxon>
        <taxon>Cucujiformia</taxon>
        <taxon>Chrysomeloidea</taxon>
        <taxon>Chrysomelidae</taxon>
        <taxon>Galerucinae</taxon>
        <taxon>Diabroticina</taxon>
        <taxon>Diabroticites</taxon>
        <taxon>Diabrotica</taxon>
    </lineage>
</organism>
<dbReference type="AlphaFoldDB" id="A0A9N9SXC2"/>
<evidence type="ECO:0000313" key="1">
    <source>
        <dbReference type="EMBL" id="CAG9832270.1"/>
    </source>
</evidence>
<dbReference type="InterPro" id="IPR045110">
    <property type="entry name" value="XMAP215"/>
</dbReference>
<keyword evidence="2" id="KW-1185">Reference proteome</keyword>
<protein>
    <submittedName>
        <fullName evidence="1">Uncharacterized protein</fullName>
    </submittedName>
</protein>
<gene>
    <name evidence="1" type="ORF">DIABBA_LOCUS5785</name>
</gene>
<evidence type="ECO:0000313" key="2">
    <source>
        <dbReference type="Proteomes" id="UP001153709"/>
    </source>
</evidence>
<dbReference type="PANTHER" id="PTHR12609">
    <property type="entry name" value="MICROTUBULE ASSOCIATED PROTEIN XMAP215"/>
    <property type="match status" value="1"/>
</dbReference>
<proteinExistence type="predicted"/>
<dbReference type="GO" id="GO:0061863">
    <property type="term" value="F:microtubule plus end polymerase"/>
    <property type="evidence" value="ECO:0007669"/>
    <property type="project" value="InterPro"/>
</dbReference>
<dbReference type="GO" id="GO:0007051">
    <property type="term" value="P:spindle organization"/>
    <property type="evidence" value="ECO:0007669"/>
    <property type="project" value="InterPro"/>
</dbReference>